<dbReference type="SUPFAM" id="SSF52540">
    <property type="entry name" value="P-loop containing nucleoside triphosphate hydrolases"/>
    <property type="match status" value="1"/>
</dbReference>
<dbReference type="RefSeq" id="WP_185692044.1">
    <property type="nucleotide sequence ID" value="NZ_JACHVA010000052.1"/>
</dbReference>
<evidence type="ECO:0000259" key="2">
    <source>
        <dbReference type="PROSITE" id="PS00662"/>
    </source>
</evidence>
<dbReference type="PANTHER" id="PTHR30486">
    <property type="entry name" value="TWITCHING MOTILITY PROTEIN PILT"/>
    <property type="match status" value="1"/>
</dbReference>
<dbReference type="Pfam" id="PF00437">
    <property type="entry name" value="T2SSE"/>
    <property type="match status" value="1"/>
</dbReference>
<dbReference type="Gene3D" id="3.40.50.300">
    <property type="entry name" value="P-loop containing nucleotide triphosphate hydrolases"/>
    <property type="match status" value="1"/>
</dbReference>
<dbReference type="NCBIfam" id="TIGR01420">
    <property type="entry name" value="pilT_fam"/>
    <property type="match status" value="1"/>
</dbReference>
<name>A0A7X1AX10_9BACT</name>
<gene>
    <name evidence="3" type="ORF">H5P30_06020</name>
</gene>
<dbReference type="Gene3D" id="3.30.450.90">
    <property type="match status" value="1"/>
</dbReference>
<comment type="caution">
    <text evidence="3">The sequence shown here is derived from an EMBL/GenBank/DDBJ whole genome shotgun (WGS) entry which is preliminary data.</text>
</comment>
<evidence type="ECO:0000313" key="4">
    <source>
        <dbReference type="Proteomes" id="UP000525652"/>
    </source>
</evidence>
<dbReference type="Proteomes" id="UP000525652">
    <property type="component" value="Unassembled WGS sequence"/>
</dbReference>
<protein>
    <submittedName>
        <fullName evidence="3">PilT/PilU family type 4a pilus ATPase</fullName>
    </submittedName>
</protein>
<dbReference type="InterPro" id="IPR050921">
    <property type="entry name" value="T4SS_GSP_E_ATPase"/>
</dbReference>
<dbReference type="SMART" id="SM00382">
    <property type="entry name" value="AAA"/>
    <property type="match status" value="1"/>
</dbReference>
<keyword evidence="4" id="KW-1185">Reference proteome</keyword>
<sequence length="456" mass="51293">MRKDLHWFFHQCSEENILSPEQIHGALRSIYAKIDLEDLGTMLTDSGWIEDQSFIKKAIKEARKHSARGDEAPPLPVLDSAEFHGVLPDFAEWAKMDDEDLKTAMRGWIESCVSEGVSDLHVTSNARPRIRFHRQIQYLSEETLDPEIAERMNLILLADEKRKLFDENWEVDYALPLKEMEGGSQLRLRVNLMRHEYGISAVYHMPRAESASLEELGFPNAEKIRELLSYHNGMILIAGPVGCGKTTTLSCLVNELNETRQEHIITIEDPIEIIQQSKKSIVTQRQVGKHTRSFDEALASSLREDPDIIVVGEMRDLETIEMAVTAAETGHLVIGTLHTRDSATTLNRLIDVFPPIQQRQIRTMVADSLRGVICQRLIPSTDGGLVLASELMVNTSATANIMREGKEAGLDSAMQTGRKHGMRTMDESIVELFETGQISWETALSNIKDPNLLGQS</sequence>
<dbReference type="EMBL" id="JACHVA010000052">
    <property type="protein sequence ID" value="MBC2601329.1"/>
    <property type="molecule type" value="Genomic_DNA"/>
</dbReference>
<dbReference type="GO" id="GO:0005524">
    <property type="term" value="F:ATP binding"/>
    <property type="evidence" value="ECO:0007669"/>
    <property type="project" value="InterPro"/>
</dbReference>
<dbReference type="GO" id="GO:0016887">
    <property type="term" value="F:ATP hydrolysis activity"/>
    <property type="evidence" value="ECO:0007669"/>
    <property type="project" value="InterPro"/>
</dbReference>
<dbReference type="PROSITE" id="PS00662">
    <property type="entry name" value="T2SP_E"/>
    <property type="match status" value="1"/>
</dbReference>
<dbReference type="InterPro" id="IPR003593">
    <property type="entry name" value="AAA+_ATPase"/>
</dbReference>
<evidence type="ECO:0000256" key="1">
    <source>
        <dbReference type="ARBA" id="ARBA00006611"/>
    </source>
</evidence>
<dbReference type="InterPro" id="IPR001482">
    <property type="entry name" value="T2SS/T4SS_dom"/>
</dbReference>
<dbReference type="AlphaFoldDB" id="A0A7X1AX10"/>
<dbReference type="CDD" id="cd01131">
    <property type="entry name" value="PilT"/>
    <property type="match status" value="1"/>
</dbReference>
<feature type="domain" description="Bacterial type II secretion system protein E" evidence="2">
    <location>
        <begin position="302"/>
        <end position="316"/>
    </location>
</feature>
<organism evidence="3 4">
    <name type="scientific">Puniceicoccus vermicola</name>
    <dbReference type="NCBI Taxonomy" id="388746"/>
    <lineage>
        <taxon>Bacteria</taxon>
        <taxon>Pseudomonadati</taxon>
        <taxon>Verrucomicrobiota</taxon>
        <taxon>Opitutia</taxon>
        <taxon>Puniceicoccales</taxon>
        <taxon>Puniceicoccaceae</taxon>
        <taxon>Puniceicoccus</taxon>
    </lineage>
</organism>
<dbReference type="InterPro" id="IPR027417">
    <property type="entry name" value="P-loop_NTPase"/>
</dbReference>
<comment type="similarity">
    <text evidence="1">Belongs to the GSP E family.</text>
</comment>
<reference evidence="3 4" key="1">
    <citation type="submission" date="2020-07" db="EMBL/GenBank/DDBJ databases">
        <authorList>
            <person name="Feng X."/>
        </authorList>
    </citation>
    <scope>NUCLEOTIDE SEQUENCE [LARGE SCALE GENOMIC DNA]</scope>
    <source>
        <strain evidence="3 4">JCM14086</strain>
    </source>
</reference>
<evidence type="ECO:0000313" key="3">
    <source>
        <dbReference type="EMBL" id="MBC2601329.1"/>
    </source>
</evidence>
<proteinExistence type="inferred from homology"/>
<dbReference type="InterPro" id="IPR006321">
    <property type="entry name" value="PilT/PilU"/>
</dbReference>
<accession>A0A7X1AX10</accession>